<name>A0A5C4J0Y5_9ACTN</name>
<dbReference type="InterPro" id="IPR015130">
    <property type="entry name" value="Lys-AminoMut_A"/>
</dbReference>
<dbReference type="InterPro" id="IPR037086">
    <property type="entry name" value="Lys-AminoMut_asu_sf"/>
</dbReference>
<gene>
    <name evidence="2" type="ORF">ETD83_37390</name>
</gene>
<dbReference type="InterPro" id="IPR016176">
    <property type="entry name" value="Cbl-dep_enz_cat"/>
</dbReference>
<keyword evidence="3" id="KW-1185">Reference proteome</keyword>
<dbReference type="SUPFAM" id="SSF51703">
    <property type="entry name" value="Cobalamin (vitamin B12)-dependent enzymes"/>
    <property type="match status" value="1"/>
</dbReference>
<protein>
    <submittedName>
        <fullName evidence="2">Lysine 2,3-aminomutase</fullName>
    </submittedName>
</protein>
<dbReference type="Pfam" id="PF09043">
    <property type="entry name" value="Lys-AminoMut_A"/>
    <property type="match status" value="1"/>
</dbReference>
<dbReference type="GO" id="GO:0003824">
    <property type="term" value="F:catalytic activity"/>
    <property type="evidence" value="ECO:0007669"/>
    <property type="project" value="InterPro"/>
</dbReference>
<organism evidence="2 3">
    <name type="scientific">Actinomadura soli</name>
    <dbReference type="NCBI Taxonomy" id="2508997"/>
    <lineage>
        <taxon>Bacteria</taxon>
        <taxon>Bacillati</taxon>
        <taxon>Actinomycetota</taxon>
        <taxon>Actinomycetes</taxon>
        <taxon>Streptosporangiales</taxon>
        <taxon>Thermomonosporaceae</taxon>
        <taxon>Actinomadura</taxon>
    </lineage>
</organism>
<dbReference type="OrthoDB" id="9759220at2"/>
<dbReference type="Gene3D" id="3.20.20.440">
    <property type="entry name" value="D-Lysine 5,6-aminomutase alpha subunit"/>
    <property type="match status" value="1"/>
</dbReference>
<dbReference type="RefSeq" id="WP_138649930.1">
    <property type="nucleotide sequence ID" value="NZ_VCKW01000341.1"/>
</dbReference>
<sequence length="543" mass="58433">MAPQGKLDLDPEVVRTARRLAARAAEPIIRMARSHTTVSVERALLRLAGLTGADDEGRPWANHLADTVRDQVGLEHGAALPVWDALLNGPHGSLGDLARAAARGRVSFRLPAGTDAEHARKAAAEAARAGIGRIDRRRAERDALLRELPTPDTADPPRPLVYLIVATGDIYEDIPQAQAAAREGADVVAVIRSTGQSLLDFVPEGATREGYAGTYATQENFRLMRSALDEVSRELGRYVRLTNYASGLCMPEIATLAGLERLDMMLNDCMYGIIFRDINPRRTFIDQRFSRQIHARAGIVINTGEDNYLTTADAVDAAHTVIVSQLLNERFGHEAGLADAQLGLGHAFEIDPAIPGSFRLELAHAQLVRELFPGAPLKYMPPTKHMTGNIFAGYLLDAFFNLAGVMTGQSIILIGMMTEGIHTPWLSDRDLALENVRYVRDACGSLAEDFMPRPDGMLVQRAKRVLSESVDLLGRIADDGLLDAIAEGTFGVTRRPPDGGKGLDGVVPRADGYVNPAIEILDAENPDTAAGAAGGAAGQEVPA</sequence>
<dbReference type="EMBL" id="VCKW01000341">
    <property type="protein sequence ID" value="TMQ89997.1"/>
    <property type="molecule type" value="Genomic_DNA"/>
</dbReference>
<evidence type="ECO:0000313" key="2">
    <source>
        <dbReference type="EMBL" id="TMQ89997.1"/>
    </source>
</evidence>
<dbReference type="Proteomes" id="UP000309174">
    <property type="component" value="Unassembled WGS sequence"/>
</dbReference>
<evidence type="ECO:0000313" key="3">
    <source>
        <dbReference type="Proteomes" id="UP000309174"/>
    </source>
</evidence>
<dbReference type="GO" id="GO:0031419">
    <property type="term" value="F:cobalamin binding"/>
    <property type="evidence" value="ECO:0007669"/>
    <property type="project" value="InterPro"/>
</dbReference>
<accession>A0A5C4J0Y5</accession>
<reference evidence="2 3" key="1">
    <citation type="submission" date="2019-05" db="EMBL/GenBank/DDBJ databases">
        <title>Draft genome sequence of Actinomadura sp. 14C53.</title>
        <authorList>
            <person name="Saricaoglu S."/>
            <person name="Isik K."/>
        </authorList>
    </citation>
    <scope>NUCLEOTIDE SEQUENCE [LARGE SCALE GENOMIC DNA]</scope>
    <source>
        <strain evidence="2 3">14C53</strain>
    </source>
</reference>
<comment type="caution">
    <text evidence="2">The sequence shown here is derived from an EMBL/GenBank/DDBJ whole genome shotgun (WGS) entry which is preliminary data.</text>
</comment>
<proteinExistence type="predicted"/>
<evidence type="ECO:0000259" key="1">
    <source>
        <dbReference type="Pfam" id="PF09043"/>
    </source>
</evidence>
<feature type="domain" description="D-Lysine 5,6-aminomutase alpha subunit" evidence="1">
    <location>
        <begin position="7"/>
        <end position="519"/>
    </location>
</feature>
<dbReference type="AlphaFoldDB" id="A0A5C4J0Y5"/>